<protein>
    <submittedName>
        <fullName evidence="3">Uncharacterized protein</fullName>
    </submittedName>
</protein>
<proteinExistence type="predicted"/>
<gene>
    <name evidence="3" type="ORF">AAFF_G00172110</name>
</gene>
<evidence type="ECO:0000256" key="2">
    <source>
        <dbReference type="SAM" id="SignalP"/>
    </source>
</evidence>
<evidence type="ECO:0000313" key="3">
    <source>
        <dbReference type="EMBL" id="KAJ8411205.1"/>
    </source>
</evidence>
<keyword evidence="2" id="KW-0732">Signal</keyword>
<dbReference type="EMBL" id="JAINUG010000023">
    <property type="protein sequence ID" value="KAJ8411205.1"/>
    <property type="molecule type" value="Genomic_DNA"/>
</dbReference>
<organism evidence="3 4">
    <name type="scientific">Aldrovandia affinis</name>
    <dbReference type="NCBI Taxonomy" id="143900"/>
    <lineage>
        <taxon>Eukaryota</taxon>
        <taxon>Metazoa</taxon>
        <taxon>Chordata</taxon>
        <taxon>Craniata</taxon>
        <taxon>Vertebrata</taxon>
        <taxon>Euteleostomi</taxon>
        <taxon>Actinopterygii</taxon>
        <taxon>Neopterygii</taxon>
        <taxon>Teleostei</taxon>
        <taxon>Notacanthiformes</taxon>
        <taxon>Halosauridae</taxon>
        <taxon>Aldrovandia</taxon>
    </lineage>
</organism>
<accession>A0AAD7SYW7</accession>
<reference evidence="3" key="1">
    <citation type="journal article" date="2023" name="Science">
        <title>Genome structures resolve the early diversification of teleost fishes.</title>
        <authorList>
            <person name="Parey E."/>
            <person name="Louis A."/>
            <person name="Montfort J."/>
            <person name="Bouchez O."/>
            <person name="Roques C."/>
            <person name="Iampietro C."/>
            <person name="Lluch J."/>
            <person name="Castinel A."/>
            <person name="Donnadieu C."/>
            <person name="Desvignes T."/>
            <person name="Floi Bucao C."/>
            <person name="Jouanno E."/>
            <person name="Wen M."/>
            <person name="Mejri S."/>
            <person name="Dirks R."/>
            <person name="Jansen H."/>
            <person name="Henkel C."/>
            <person name="Chen W.J."/>
            <person name="Zahm M."/>
            <person name="Cabau C."/>
            <person name="Klopp C."/>
            <person name="Thompson A.W."/>
            <person name="Robinson-Rechavi M."/>
            <person name="Braasch I."/>
            <person name="Lecointre G."/>
            <person name="Bobe J."/>
            <person name="Postlethwait J.H."/>
            <person name="Berthelot C."/>
            <person name="Roest Crollius H."/>
            <person name="Guiguen Y."/>
        </authorList>
    </citation>
    <scope>NUCLEOTIDE SEQUENCE</scope>
    <source>
        <strain evidence="3">NC1722</strain>
    </source>
</reference>
<feature type="chain" id="PRO_5042282966" evidence="2">
    <location>
        <begin position="24"/>
        <end position="127"/>
    </location>
</feature>
<name>A0AAD7SYW7_9TELE</name>
<feature type="signal peptide" evidence="2">
    <location>
        <begin position="1"/>
        <end position="23"/>
    </location>
</feature>
<feature type="compositionally biased region" description="Polar residues" evidence="1">
    <location>
        <begin position="115"/>
        <end position="127"/>
    </location>
</feature>
<evidence type="ECO:0000313" key="4">
    <source>
        <dbReference type="Proteomes" id="UP001221898"/>
    </source>
</evidence>
<feature type="region of interest" description="Disordered" evidence="1">
    <location>
        <begin position="77"/>
        <end position="127"/>
    </location>
</feature>
<comment type="caution">
    <text evidence="3">The sequence shown here is derived from an EMBL/GenBank/DDBJ whole genome shotgun (WGS) entry which is preliminary data.</text>
</comment>
<keyword evidence="4" id="KW-1185">Reference proteome</keyword>
<dbReference type="Proteomes" id="UP001221898">
    <property type="component" value="Unassembled WGS sequence"/>
</dbReference>
<evidence type="ECO:0000256" key="1">
    <source>
        <dbReference type="SAM" id="MobiDB-lite"/>
    </source>
</evidence>
<dbReference type="AlphaFoldDB" id="A0AAD7SYW7"/>
<sequence>MRSLFPVTVCCISLLSLQQQLLALPTESRLERNRLAFHKRLQELSEGEDFGTGTVASSADSSDFALEAKWEWWKSRLSRKPPPRQGARSPCRATSPRTRTMPWRSRRGGRGGDATPTTGQGVTTNPT</sequence>